<reference evidence="1 2" key="1">
    <citation type="submission" date="2017-11" db="EMBL/GenBank/DDBJ databases">
        <title>Complete genome of a free-living desiccation-tolerant cyanobacterium and its photosynthetic adaptation to extreme terrestrial habitat.</title>
        <authorList>
            <person name="Shang J."/>
        </authorList>
    </citation>
    <scope>NUCLEOTIDE SEQUENCE [LARGE SCALE GENOMIC DNA]</scope>
    <source>
        <strain evidence="1 2">CCNUN1</strain>
        <plasmid evidence="2">pnfsy08</plasmid>
    </source>
</reference>
<gene>
    <name evidence="1" type="ORF">COO91_10517</name>
</gene>
<dbReference type="Proteomes" id="UP000232003">
    <property type="component" value="Plasmid pNFSY08"/>
</dbReference>
<dbReference type="KEGG" id="nfl:COO91_10517"/>
<dbReference type="AlphaFoldDB" id="A0A2K8T9C5"/>
<keyword evidence="1" id="KW-0614">Plasmid</keyword>
<keyword evidence="2" id="KW-1185">Reference proteome</keyword>
<proteinExistence type="predicted"/>
<organism evidence="1 2">
    <name type="scientific">Nostoc flagelliforme CCNUN1</name>
    <dbReference type="NCBI Taxonomy" id="2038116"/>
    <lineage>
        <taxon>Bacteria</taxon>
        <taxon>Bacillati</taxon>
        <taxon>Cyanobacteriota</taxon>
        <taxon>Cyanophyceae</taxon>
        <taxon>Nostocales</taxon>
        <taxon>Nostocaceae</taxon>
        <taxon>Nostoc</taxon>
    </lineage>
</organism>
<evidence type="ECO:0000313" key="2">
    <source>
        <dbReference type="Proteomes" id="UP000232003"/>
    </source>
</evidence>
<dbReference type="EMBL" id="CP024793">
    <property type="protein sequence ID" value="AUB44294.1"/>
    <property type="molecule type" value="Genomic_DNA"/>
</dbReference>
<geneLocation type="plasmid" evidence="2">
    <name>pnfsy08</name>
</geneLocation>
<sequence length="52" mass="5953">MLRVLQFCGGCVPLHRLQFQFSDSVIQTLLDKELVQVQNTGRGFLLEIAKDF</sequence>
<name>A0A2K8T9C5_9NOSO</name>
<evidence type="ECO:0000313" key="1">
    <source>
        <dbReference type="EMBL" id="AUB44294.1"/>
    </source>
</evidence>
<protein>
    <submittedName>
        <fullName evidence="1">Uncharacterized protein</fullName>
    </submittedName>
</protein>
<accession>A0A2K8T9C5</accession>